<evidence type="ECO:0000256" key="1">
    <source>
        <dbReference type="ARBA" id="ARBA00004651"/>
    </source>
</evidence>
<dbReference type="STRING" id="1129794.C427_2896"/>
<comment type="subcellular location">
    <subcellularLocation>
        <location evidence="1">Cell membrane</location>
        <topology evidence="1">Multi-pass membrane protein</topology>
    </subcellularLocation>
</comment>
<evidence type="ECO:0000256" key="4">
    <source>
        <dbReference type="ARBA" id="ARBA00022989"/>
    </source>
</evidence>
<name>M4RMZ6_9ALTE</name>
<dbReference type="EMBL" id="CP003837">
    <property type="protein sequence ID" value="AGH45005.1"/>
    <property type="molecule type" value="Genomic_DNA"/>
</dbReference>
<keyword evidence="9" id="KW-1185">Reference proteome</keyword>
<accession>M4RMZ6</accession>
<dbReference type="AlphaFoldDB" id="M4RMZ6"/>
<evidence type="ECO:0000259" key="7">
    <source>
        <dbReference type="Pfam" id="PF12698"/>
    </source>
</evidence>
<protein>
    <submittedName>
        <fullName evidence="8">Integral membrane protein</fullName>
    </submittedName>
</protein>
<feature type="domain" description="ABC-2 type transporter transmembrane" evidence="7">
    <location>
        <begin position="20"/>
        <end position="369"/>
    </location>
</feature>
<keyword evidence="3 6" id="KW-0812">Transmembrane</keyword>
<feature type="transmembrane region" description="Helical" evidence="6">
    <location>
        <begin position="12"/>
        <end position="32"/>
    </location>
</feature>
<evidence type="ECO:0000256" key="5">
    <source>
        <dbReference type="ARBA" id="ARBA00023136"/>
    </source>
</evidence>
<dbReference type="PATRIC" id="fig|1129794.4.peg.2881"/>
<reference evidence="8 9" key="1">
    <citation type="journal article" date="2013" name="Genome Announc.">
        <title>Complete Genome Sequence of Glaciecola psychrophila Strain 170T.</title>
        <authorList>
            <person name="Yin J."/>
            <person name="Chen J."/>
            <person name="Liu G."/>
            <person name="Yu Y."/>
            <person name="Song L."/>
            <person name="Wang X."/>
            <person name="Qu X."/>
        </authorList>
    </citation>
    <scope>NUCLEOTIDE SEQUENCE [LARGE SCALE GENOMIC DNA]</scope>
    <source>
        <strain evidence="8 9">170</strain>
    </source>
</reference>
<evidence type="ECO:0000256" key="2">
    <source>
        <dbReference type="ARBA" id="ARBA00022475"/>
    </source>
</evidence>
<dbReference type="GO" id="GO:0005886">
    <property type="term" value="C:plasma membrane"/>
    <property type="evidence" value="ECO:0007669"/>
    <property type="project" value="UniProtKB-SubCell"/>
</dbReference>
<dbReference type="InterPro" id="IPR013525">
    <property type="entry name" value="ABC2_TM"/>
</dbReference>
<feature type="transmembrane region" description="Helical" evidence="6">
    <location>
        <begin position="349"/>
        <end position="371"/>
    </location>
</feature>
<dbReference type="eggNOG" id="COG0842">
    <property type="taxonomic scope" value="Bacteria"/>
</dbReference>
<dbReference type="Pfam" id="PF12698">
    <property type="entry name" value="ABC2_membrane_3"/>
    <property type="match status" value="1"/>
</dbReference>
<proteinExistence type="predicted"/>
<keyword evidence="2" id="KW-1003">Cell membrane</keyword>
<dbReference type="GO" id="GO:0140359">
    <property type="term" value="F:ABC-type transporter activity"/>
    <property type="evidence" value="ECO:0007669"/>
    <property type="project" value="InterPro"/>
</dbReference>
<dbReference type="KEGG" id="gps:C427_2896"/>
<feature type="transmembrane region" description="Helical" evidence="6">
    <location>
        <begin position="261"/>
        <end position="284"/>
    </location>
</feature>
<sequence length="379" mass="41740">MLSLAMLELKAIMTNSAVALTVFGGVIFYSFLYPLPYANQTPKQQKISIVNLDKSQASYQLERMVDATPQVKVQRRDHSIDAAKDALLTHNNNGISGILVIPEDFYKDFLLGKSPVLAYVGDASFFLVYGTIIEGLANAGGTLAAEIKVSHLLTEDVPLTYAVNNISSVKLNMKPTFNAGMGYIQYVVPAVFVLILQQTLAMAAGLMGGSQKSGQGYWRRYSPLKVFAIRTFILGSIYVLLSLYYFGVSFEMYGVNRLADISTIFAILIPFLLSSCFIGIWLGAILPRRELVTFFVLISSMPLIFSAGVIWPLEIIPSPIIWITSLFPSTAAIQAFVHANQMGASLQQIIDKVLLLWGLTFLWGGLAFLSFKRSISRTN</sequence>
<evidence type="ECO:0000313" key="8">
    <source>
        <dbReference type="EMBL" id="AGH45005.1"/>
    </source>
</evidence>
<evidence type="ECO:0000256" key="6">
    <source>
        <dbReference type="SAM" id="Phobius"/>
    </source>
</evidence>
<feature type="transmembrane region" description="Helical" evidence="6">
    <location>
        <begin position="291"/>
        <end position="313"/>
    </location>
</feature>
<dbReference type="Proteomes" id="UP000011864">
    <property type="component" value="Chromosome"/>
</dbReference>
<keyword evidence="4 6" id="KW-1133">Transmembrane helix</keyword>
<evidence type="ECO:0000256" key="3">
    <source>
        <dbReference type="ARBA" id="ARBA00022692"/>
    </source>
</evidence>
<feature type="transmembrane region" description="Helical" evidence="6">
    <location>
        <begin position="319"/>
        <end position="337"/>
    </location>
</feature>
<evidence type="ECO:0000313" key="9">
    <source>
        <dbReference type="Proteomes" id="UP000011864"/>
    </source>
</evidence>
<dbReference type="PANTHER" id="PTHR30294">
    <property type="entry name" value="MEMBRANE COMPONENT OF ABC TRANSPORTER YHHJ-RELATED"/>
    <property type="match status" value="1"/>
</dbReference>
<dbReference type="Gene3D" id="3.40.1710.10">
    <property type="entry name" value="abc type-2 transporter like domain"/>
    <property type="match status" value="1"/>
</dbReference>
<dbReference type="PANTHER" id="PTHR30294:SF46">
    <property type="entry name" value="ABC TRANSPORTER PERMEASE"/>
    <property type="match status" value="1"/>
</dbReference>
<organism evidence="8 9">
    <name type="scientific">Paraglaciecola psychrophila 170</name>
    <dbReference type="NCBI Taxonomy" id="1129794"/>
    <lineage>
        <taxon>Bacteria</taxon>
        <taxon>Pseudomonadati</taxon>
        <taxon>Pseudomonadota</taxon>
        <taxon>Gammaproteobacteria</taxon>
        <taxon>Alteromonadales</taxon>
        <taxon>Alteromonadaceae</taxon>
        <taxon>Paraglaciecola</taxon>
    </lineage>
</organism>
<dbReference type="InterPro" id="IPR051449">
    <property type="entry name" value="ABC-2_transporter_component"/>
</dbReference>
<keyword evidence="5 6" id="KW-0472">Membrane</keyword>
<dbReference type="HOGENOM" id="CLU_039483_10_1_6"/>
<gene>
    <name evidence="8" type="ORF">C427_2896</name>
</gene>
<feature type="transmembrane region" description="Helical" evidence="6">
    <location>
        <begin position="227"/>
        <end position="246"/>
    </location>
</feature>
<feature type="transmembrane region" description="Helical" evidence="6">
    <location>
        <begin position="183"/>
        <end position="206"/>
    </location>
</feature>